<organism evidence="4 5">
    <name type="scientific">Magallana gigas</name>
    <name type="common">Pacific oyster</name>
    <name type="synonym">Crassostrea gigas</name>
    <dbReference type="NCBI Taxonomy" id="29159"/>
    <lineage>
        <taxon>Eukaryota</taxon>
        <taxon>Metazoa</taxon>
        <taxon>Spiralia</taxon>
        <taxon>Lophotrochozoa</taxon>
        <taxon>Mollusca</taxon>
        <taxon>Bivalvia</taxon>
        <taxon>Autobranchia</taxon>
        <taxon>Pteriomorphia</taxon>
        <taxon>Ostreida</taxon>
        <taxon>Ostreoidea</taxon>
        <taxon>Ostreidae</taxon>
        <taxon>Magallana</taxon>
    </lineage>
</organism>
<keyword evidence="3" id="KW-0732">Signal</keyword>
<evidence type="ECO:0000256" key="3">
    <source>
        <dbReference type="SAM" id="SignalP"/>
    </source>
</evidence>
<evidence type="ECO:0000313" key="5">
    <source>
        <dbReference type="Proteomes" id="UP000005408"/>
    </source>
</evidence>
<name>A0A8W8JGV0_MAGGI</name>
<accession>A0A8W8JGV0</accession>
<keyword evidence="5" id="KW-1185">Reference proteome</keyword>
<keyword evidence="2" id="KW-0472">Membrane</keyword>
<dbReference type="Gene3D" id="2.170.300.10">
    <property type="entry name" value="Tie2 ligand-binding domain superfamily"/>
    <property type="match status" value="1"/>
</dbReference>
<feature type="transmembrane region" description="Helical" evidence="2">
    <location>
        <begin position="143"/>
        <end position="168"/>
    </location>
</feature>
<evidence type="ECO:0000256" key="2">
    <source>
        <dbReference type="SAM" id="Phobius"/>
    </source>
</evidence>
<feature type="signal peptide" evidence="3">
    <location>
        <begin position="1"/>
        <end position="17"/>
    </location>
</feature>
<feature type="chain" id="PRO_5042431064" evidence="3">
    <location>
        <begin position="18"/>
        <end position="320"/>
    </location>
</feature>
<dbReference type="OMA" id="CCAGYTW"/>
<proteinExistence type="predicted"/>
<evidence type="ECO:0000256" key="1">
    <source>
        <dbReference type="SAM" id="MobiDB-lite"/>
    </source>
</evidence>
<sequence>MPFWRLLLAFQIYFGYTGFLQTAAQGAGRLCDGKNGCCAGYTWNEALQTCKKCAIGYYGADCEEPCLYPYYGENCNGECECLQQYCNMSVGCLYQRTSSVDLQPDQNGTTQSTRFSSGMDSNLTNSSPLNPTSSDIQILPNDFGYIVIYICTGGFSFVVIVIVINCLLYRHAVRRFYSVSITDGDRNLASSKFKQSKNKIFEGNATMTMFYNNDTDSYHVQIRTTNHQTPTDTVYLKAEETNRDREEKPVYESLQDEMKLTLRTLSRCPDEHEINDASNSPETESECDTNVKEVTVASDSPHNEHQHRDVTTQNVYLAIH</sequence>
<keyword evidence="2" id="KW-1133">Transmembrane helix</keyword>
<dbReference type="EnsemblMetazoa" id="G19251.3">
    <property type="protein sequence ID" value="G19251.3:cds"/>
    <property type="gene ID" value="G19251"/>
</dbReference>
<dbReference type="OrthoDB" id="6207796at2759"/>
<reference evidence="4" key="1">
    <citation type="submission" date="2022-08" db="UniProtKB">
        <authorList>
            <consortium name="EnsemblMetazoa"/>
        </authorList>
    </citation>
    <scope>IDENTIFICATION</scope>
    <source>
        <strain evidence="4">05x7-T-G4-1.051#20</strain>
    </source>
</reference>
<dbReference type="AlphaFoldDB" id="A0A8W8JGV0"/>
<dbReference type="EnsemblMetazoa" id="G19251.4">
    <property type="protein sequence ID" value="G19251.4:cds"/>
    <property type="gene ID" value="G19251"/>
</dbReference>
<feature type="region of interest" description="Disordered" evidence="1">
    <location>
        <begin position="103"/>
        <end position="128"/>
    </location>
</feature>
<evidence type="ECO:0000313" key="4">
    <source>
        <dbReference type="EnsemblMetazoa" id="G19251.4:cds"/>
    </source>
</evidence>
<protein>
    <submittedName>
        <fullName evidence="4">Uncharacterized protein</fullName>
    </submittedName>
</protein>
<keyword evidence="2" id="KW-0812">Transmembrane</keyword>
<dbReference type="Proteomes" id="UP000005408">
    <property type="component" value="Unassembled WGS sequence"/>
</dbReference>